<dbReference type="Gene3D" id="1.10.238.10">
    <property type="entry name" value="EF-hand"/>
    <property type="match status" value="1"/>
</dbReference>
<dbReference type="Proteomes" id="UP000319731">
    <property type="component" value="Unassembled WGS sequence"/>
</dbReference>
<dbReference type="PANTHER" id="PTHR23055:SF178">
    <property type="entry name" value="NEUROCALCIN HOMOLOG"/>
    <property type="match status" value="1"/>
</dbReference>
<dbReference type="Pfam" id="PF13499">
    <property type="entry name" value="EF-hand_7"/>
    <property type="match status" value="1"/>
</dbReference>
<dbReference type="STRING" id="1806994.A0A507C275"/>
<keyword evidence="9" id="KW-1185">Reference proteome</keyword>
<feature type="domain" description="EF-hand" evidence="7">
    <location>
        <begin position="98"/>
        <end position="133"/>
    </location>
</feature>
<evidence type="ECO:0000256" key="3">
    <source>
        <dbReference type="ARBA" id="ARBA00022723"/>
    </source>
</evidence>
<feature type="domain" description="EF-hand" evidence="7">
    <location>
        <begin position="62"/>
        <end position="97"/>
    </location>
</feature>
<keyword evidence="4" id="KW-0677">Repeat</keyword>
<dbReference type="InterPro" id="IPR002048">
    <property type="entry name" value="EF_hand_dom"/>
</dbReference>
<keyword evidence="2" id="KW-0519">Myristate</keyword>
<evidence type="ECO:0000313" key="8">
    <source>
        <dbReference type="EMBL" id="TPX33521.1"/>
    </source>
</evidence>
<dbReference type="EMBL" id="QEAO01000020">
    <property type="protein sequence ID" value="TPX33521.1"/>
    <property type="molecule type" value="Genomic_DNA"/>
</dbReference>
<keyword evidence="5" id="KW-0106">Calcium</keyword>
<organism evidence="8 9">
    <name type="scientific">Synchytrium microbalum</name>
    <dbReference type="NCBI Taxonomy" id="1806994"/>
    <lineage>
        <taxon>Eukaryota</taxon>
        <taxon>Fungi</taxon>
        <taxon>Fungi incertae sedis</taxon>
        <taxon>Chytridiomycota</taxon>
        <taxon>Chytridiomycota incertae sedis</taxon>
        <taxon>Chytridiomycetes</taxon>
        <taxon>Synchytriales</taxon>
        <taxon>Synchytriaceae</taxon>
        <taxon>Synchytrium</taxon>
    </lineage>
</organism>
<proteinExistence type="inferred from homology"/>
<evidence type="ECO:0000256" key="1">
    <source>
        <dbReference type="ARBA" id="ARBA00006049"/>
    </source>
</evidence>
<dbReference type="SMART" id="SM00054">
    <property type="entry name" value="EFh"/>
    <property type="match status" value="3"/>
</dbReference>
<dbReference type="PROSITE" id="PS50222">
    <property type="entry name" value="EF_HAND_2"/>
    <property type="match status" value="3"/>
</dbReference>
<dbReference type="GO" id="GO:0005509">
    <property type="term" value="F:calcium ion binding"/>
    <property type="evidence" value="ECO:0007669"/>
    <property type="project" value="InterPro"/>
</dbReference>
<evidence type="ECO:0000259" key="7">
    <source>
        <dbReference type="PROSITE" id="PS50222"/>
    </source>
</evidence>
<dbReference type="SUPFAM" id="SSF47473">
    <property type="entry name" value="EF-hand"/>
    <property type="match status" value="1"/>
</dbReference>
<evidence type="ECO:0000256" key="2">
    <source>
        <dbReference type="ARBA" id="ARBA00022707"/>
    </source>
</evidence>
<evidence type="ECO:0000256" key="5">
    <source>
        <dbReference type="ARBA" id="ARBA00022837"/>
    </source>
</evidence>
<evidence type="ECO:0000256" key="4">
    <source>
        <dbReference type="ARBA" id="ARBA00022737"/>
    </source>
</evidence>
<keyword evidence="6" id="KW-0449">Lipoprotein</keyword>
<dbReference type="InterPro" id="IPR011992">
    <property type="entry name" value="EF-hand-dom_pair"/>
</dbReference>
<dbReference type="PRINTS" id="PR00450">
    <property type="entry name" value="RECOVERIN"/>
</dbReference>
<dbReference type="AlphaFoldDB" id="A0A507C275"/>
<dbReference type="PROSITE" id="PS00018">
    <property type="entry name" value="EF_HAND_1"/>
    <property type="match status" value="3"/>
</dbReference>
<protein>
    <recommendedName>
        <fullName evidence="7">EF-hand domain-containing protein</fullName>
    </recommendedName>
</protein>
<evidence type="ECO:0000313" key="9">
    <source>
        <dbReference type="Proteomes" id="UP000319731"/>
    </source>
</evidence>
<dbReference type="OrthoDB" id="191686at2759"/>
<evidence type="ECO:0000256" key="6">
    <source>
        <dbReference type="ARBA" id="ARBA00023288"/>
    </source>
</evidence>
<dbReference type="PANTHER" id="PTHR23055">
    <property type="entry name" value="CALCIUM BINDING PROTEINS"/>
    <property type="match status" value="1"/>
</dbReference>
<comment type="caution">
    <text evidence="8">The sequence shown here is derived from an EMBL/GenBank/DDBJ whole genome shotgun (WGS) entry which is preliminary data.</text>
</comment>
<reference evidence="8 9" key="1">
    <citation type="journal article" date="2019" name="Sci. Rep.">
        <title>Comparative genomics of chytrid fungi reveal insights into the obligate biotrophic and pathogenic lifestyle of Synchytrium endobioticum.</title>
        <authorList>
            <person name="van de Vossenberg B.T.L.H."/>
            <person name="Warris S."/>
            <person name="Nguyen H.D.T."/>
            <person name="van Gent-Pelzer M.P.E."/>
            <person name="Joly D.L."/>
            <person name="van de Geest H.C."/>
            <person name="Bonants P.J.M."/>
            <person name="Smith D.S."/>
            <person name="Levesque C.A."/>
            <person name="van der Lee T.A.J."/>
        </authorList>
    </citation>
    <scope>NUCLEOTIDE SEQUENCE [LARGE SCALE GENOMIC DNA]</scope>
    <source>
        <strain evidence="8 9">JEL517</strain>
    </source>
</reference>
<dbReference type="InterPro" id="IPR028846">
    <property type="entry name" value="Recoverin"/>
</dbReference>
<dbReference type="RefSeq" id="XP_031024496.1">
    <property type="nucleotide sequence ID" value="XM_031169534.1"/>
</dbReference>
<dbReference type="GeneID" id="42004831"/>
<sequence>MGNHHSHNKVENELARSSHFSPAEIKKLKQEFGKAAAKDFSITKAQFRHILENHVSCWSAGAQYLFLERLFDAFDLDGNQSIDFREFISGLSCFLKGSAEEKMELSFRVFDVDRSGSVEPKELIRFMAQMYSAFYNEDQSAKVKATVNQLFEDLDINGDGSLSMTEFKLMALKEPMITDFVSQFLISKDPSFE</sequence>
<name>A0A507C275_9FUNG</name>
<gene>
    <name evidence="8" type="ORF">SmJEL517_g03606</name>
</gene>
<feature type="domain" description="EF-hand" evidence="7">
    <location>
        <begin position="142"/>
        <end position="177"/>
    </location>
</feature>
<dbReference type="InterPro" id="IPR018247">
    <property type="entry name" value="EF_Hand_1_Ca_BS"/>
</dbReference>
<keyword evidence="3" id="KW-0479">Metal-binding</keyword>
<dbReference type="CDD" id="cd00051">
    <property type="entry name" value="EFh"/>
    <property type="match status" value="2"/>
</dbReference>
<accession>A0A507C275</accession>
<comment type="similarity">
    <text evidence="1">Belongs to the recoverin family.</text>
</comment>